<gene>
    <name evidence="14" type="primary">PIF1</name>
    <name evidence="17" type="ORF">V865_005348</name>
</gene>
<accession>A0AAX4KL96</accession>
<keyword evidence="7 14" id="KW-0067">ATP-binding</keyword>
<evidence type="ECO:0000256" key="5">
    <source>
        <dbReference type="ARBA" id="ARBA00022801"/>
    </source>
</evidence>
<proteinExistence type="inferred from homology"/>
<comment type="catalytic activity">
    <reaction evidence="14">
        <text>ATP + H2O = ADP + phosphate + H(+)</text>
        <dbReference type="Rhea" id="RHEA:13065"/>
        <dbReference type="ChEBI" id="CHEBI:15377"/>
        <dbReference type="ChEBI" id="CHEBI:15378"/>
        <dbReference type="ChEBI" id="CHEBI:30616"/>
        <dbReference type="ChEBI" id="CHEBI:43474"/>
        <dbReference type="ChEBI" id="CHEBI:456216"/>
        <dbReference type="EC" id="5.6.2.3"/>
    </reaction>
</comment>
<keyword evidence="4 14" id="KW-0227">DNA damage</keyword>
<dbReference type="GO" id="GO:0005524">
    <property type="term" value="F:ATP binding"/>
    <property type="evidence" value="ECO:0007669"/>
    <property type="project" value="UniProtKB-UniRule"/>
</dbReference>
<evidence type="ECO:0000256" key="11">
    <source>
        <dbReference type="ARBA" id="ARBA00023204"/>
    </source>
</evidence>
<keyword evidence="3 14" id="KW-0547">Nucleotide-binding</keyword>
<evidence type="ECO:0000256" key="8">
    <source>
        <dbReference type="ARBA" id="ARBA00023125"/>
    </source>
</evidence>
<organism evidence="17 18">
    <name type="scientific">Kwoniella europaea PYCC6329</name>
    <dbReference type="NCBI Taxonomy" id="1423913"/>
    <lineage>
        <taxon>Eukaryota</taxon>
        <taxon>Fungi</taxon>
        <taxon>Dikarya</taxon>
        <taxon>Basidiomycota</taxon>
        <taxon>Agaricomycotina</taxon>
        <taxon>Tremellomycetes</taxon>
        <taxon>Tremellales</taxon>
        <taxon>Cryptococcaceae</taxon>
        <taxon>Kwoniella</taxon>
    </lineage>
</organism>
<comment type="subunit">
    <text evidence="14">Monomer.</text>
</comment>
<dbReference type="EMBL" id="CP144089">
    <property type="protein sequence ID" value="WWD07251.1"/>
    <property type="molecule type" value="Genomic_DNA"/>
</dbReference>
<dbReference type="Pfam" id="PF05970">
    <property type="entry name" value="PIF1"/>
    <property type="match status" value="1"/>
</dbReference>
<feature type="binding site" evidence="14">
    <location>
        <begin position="270"/>
        <end position="277"/>
    </location>
    <ligand>
        <name>ATP</name>
        <dbReference type="ChEBI" id="CHEBI:30616"/>
    </ligand>
</feature>
<keyword evidence="10 14" id="KW-0233">DNA recombination</keyword>
<comment type="subcellular location">
    <subcellularLocation>
        <location evidence="2">Nucleus</location>
        <location evidence="2">Nucleolus</location>
    </subcellularLocation>
    <subcellularLocation>
        <location evidence="14">Nucleus</location>
    </subcellularLocation>
    <subcellularLocation>
        <location evidence="14">Mitochondrion</location>
    </subcellularLocation>
</comment>
<evidence type="ECO:0000256" key="2">
    <source>
        <dbReference type="ARBA" id="ARBA00004604"/>
    </source>
</evidence>
<keyword evidence="9 14" id="KW-0496">Mitochondrion</keyword>
<feature type="region of interest" description="Disordered" evidence="15">
    <location>
        <begin position="118"/>
        <end position="236"/>
    </location>
</feature>
<dbReference type="GO" id="GO:0003697">
    <property type="term" value="F:single-stranded DNA binding"/>
    <property type="evidence" value="ECO:0007669"/>
    <property type="project" value="UniProtKB-ARBA"/>
</dbReference>
<keyword evidence="11 14" id="KW-0234">DNA repair</keyword>
<dbReference type="PANTHER" id="PTHR47642:SF5">
    <property type="entry name" value="ATP-DEPENDENT DNA HELICASE"/>
    <property type="match status" value="1"/>
</dbReference>
<evidence type="ECO:0000256" key="12">
    <source>
        <dbReference type="ARBA" id="ARBA00023235"/>
    </source>
</evidence>
<dbReference type="GO" id="GO:0000723">
    <property type="term" value="P:telomere maintenance"/>
    <property type="evidence" value="ECO:0007669"/>
    <property type="project" value="InterPro"/>
</dbReference>
<protein>
    <recommendedName>
        <fullName evidence="14">ATP-dependent DNA helicase PIF1</fullName>
        <ecNumber evidence="14">5.6.2.3</ecNumber>
    </recommendedName>
    <alternativeName>
        <fullName evidence="14">DNA 5'-3' helicase PIF1</fullName>
    </alternativeName>
    <alternativeName>
        <fullName evidence="14">DNA repair and recombination helicase PIF1</fullName>
    </alternativeName>
</protein>
<reference evidence="17 18" key="1">
    <citation type="submission" date="2024-01" db="EMBL/GenBank/DDBJ databases">
        <title>Comparative genomics of Cryptococcus and Kwoniella reveals pathogenesis evolution and contrasting modes of karyotype evolution via chromosome fusion or intercentromeric recombination.</title>
        <authorList>
            <person name="Coelho M.A."/>
            <person name="David-Palma M."/>
            <person name="Shea T."/>
            <person name="Bowers K."/>
            <person name="McGinley-Smith S."/>
            <person name="Mohammad A.W."/>
            <person name="Gnirke A."/>
            <person name="Yurkov A.M."/>
            <person name="Nowrousian M."/>
            <person name="Sun S."/>
            <person name="Cuomo C.A."/>
            <person name="Heitman J."/>
        </authorList>
    </citation>
    <scope>NUCLEOTIDE SEQUENCE [LARGE SCALE GENOMIC DNA]</scope>
    <source>
        <strain evidence="17 18">PYCC6329</strain>
    </source>
</reference>
<evidence type="ECO:0000256" key="9">
    <source>
        <dbReference type="ARBA" id="ARBA00023128"/>
    </source>
</evidence>
<feature type="DNA-binding region" evidence="14">
    <location>
        <begin position="675"/>
        <end position="694"/>
    </location>
</feature>
<dbReference type="GO" id="GO:0006281">
    <property type="term" value="P:DNA repair"/>
    <property type="evidence" value="ECO:0007669"/>
    <property type="project" value="UniProtKB-UniRule"/>
</dbReference>
<evidence type="ECO:0000259" key="16">
    <source>
        <dbReference type="SMART" id="SM00382"/>
    </source>
</evidence>
<evidence type="ECO:0000256" key="7">
    <source>
        <dbReference type="ARBA" id="ARBA00022840"/>
    </source>
</evidence>
<dbReference type="InterPro" id="IPR027417">
    <property type="entry name" value="P-loop_NTPase"/>
</dbReference>
<dbReference type="SUPFAM" id="SSF52540">
    <property type="entry name" value="P-loop containing nucleoside triphosphate hydrolases"/>
    <property type="match status" value="2"/>
</dbReference>
<dbReference type="GO" id="GO:0016787">
    <property type="term" value="F:hydrolase activity"/>
    <property type="evidence" value="ECO:0007669"/>
    <property type="project" value="UniProtKB-KW"/>
</dbReference>
<evidence type="ECO:0000256" key="4">
    <source>
        <dbReference type="ARBA" id="ARBA00022763"/>
    </source>
</evidence>
<dbReference type="Gene3D" id="3.40.50.300">
    <property type="entry name" value="P-loop containing nucleotide triphosphate hydrolases"/>
    <property type="match status" value="2"/>
</dbReference>
<keyword evidence="18" id="KW-1185">Reference proteome</keyword>
<keyword evidence="12 14" id="KW-0413">Isomerase</keyword>
<dbReference type="InterPro" id="IPR010285">
    <property type="entry name" value="DNA_helicase_pif1-like_DEAD"/>
</dbReference>
<evidence type="ECO:0000313" key="17">
    <source>
        <dbReference type="EMBL" id="WWD07251.1"/>
    </source>
</evidence>
<evidence type="ECO:0000256" key="13">
    <source>
        <dbReference type="ARBA" id="ARBA00023242"/>
    </source>
</evidence>
<keyword evidence="6 14" id="KW-0347">Helicase</keyword>
<dbReference type="AlphaFoldDB" id="A0AAX4KL96"/>
<feature type="compositionally biased region" description="Low complexity" evidence="15">
    <location>
        <begin position="1"/>
        <end position="22"/>
    </location>
</feature>
<dbReference type="InterPro" id="IPR048293">
    <property type="entry name" value="PIF1_RRM3_pfh1"/>
</dbReference>
<evidence type="ECO:0000256" key="1">
    <source>
        <dbReference type="ARBA" id="ARBA00001946"/>
    </source>
</evidence>
<comment type="cofactor">
    <cofactor evidence="1 14">
        <name>Mg(2+)</name>
        <dbReference type="ChEBI" id="CHEBI:18420"/>
    </cofactor>
</comment>
<dbReference type="GO" id="GO:0006310">
    <property type="term" value="P:DNA recombination"/>
    <property type="evidence" value="ECO:0007669"/>
    <property type="project" value="UniProtKB-UniRule"/>
</dbReference>
<dbReference type="Proteomes" id="UP001358614">
    <property type="component" value="Chromosome 1"/>
</dbReference>
<keyword evidence="13 14" id="KW-0539">Nucleus</keyword>
<evidence type="ECO:0000256" key="3">
    <source>
        <dbReference type="ARBA" id="ARBA00022741"/>
    </source>
</evidence>
<keyword evidence="8 14" id="KW-0238">DNA-binding</keyword>
<feature type="compositionally biased region" description="Low complexity" evidence="15">
    <location>
        <begin position="84"/>
        <end position="105"/>
    </location>
</feature>
<dbReference type="InterPro" id="IPR049163">
    <property type="entry name" value="Pif1-like_2B_dom"/>
</dbReference>
<dbReference type="FunFam" id="3.40.50.300:FF:001226">
    <property type="entry name" value="ATP-dependent DNA helicase PIF1"/>
    <property type="match status" value="1"/>
</dbReference>
<evidence type="ECO:0000313" key="18">
    <source>
        <dbReference type="Proteomes" id="UP001358614"/>
    </source>
</evidence>
<name>A0AAX4KL96_9TREE</name>
<dbReference type="PANTHER" id="PTHR47642">
    <property type="entry name" value="ATP-DEPENDENT DNA HELICASE"/>
    <property type="match status" value="1"/>
</dbReference>
<sequence>MPSLVTSRTGSSTSSTSGSTSRLNNGFSRVNSFKRDWGNDEEEEKTSLKVSSEVIEVLDWSPSPDRVKRKGNLPPLPSIPPQPKFSSSSSSSSKPSISSSTISKSLVTLSSKPAVASTFYNIPELTPAEKRRKAILEAMSQNTTSSQPLPPSAHKQSESSTITSKSESSTQSTLKGKVNPNEFVSASSQLRGLEKPSVNQELPSLPSLPKRALPWEEEHATSKKAKTRTGSAGRSAGSTLNIKQKVTLSAEQQKVMQLVVAEGKNIFFTGSAGTGKSVLLRELITNLRKKFSSAPDAVAITASTGIAACNIGGVTLHSFGGLGLAIEKPDVLVGKLKKNKKAAARWQRTKVLIIDEVSMVEGQMFDKFCKVAQMIRKNSKPWGGIQIVVTGDFFQLPPVTKGNSMPKFCFEADMWNETIHMSVNLSKVFRQKDPRFIDMLNEMRFGKLTPQSIQAFRSLAREVRYDDNIEPTELFPRREDVDRANGTRLNQLNTDGYSYMSTDSGQITDPIQREKLLSNFMAPKFLELKVDAQVMLIKNMDETLVNGSMGRVIGFCHKSFYMTDSTGKWAPDADLEDLDEEERHKRLKLRQTFEDKVASGALKPPPVVRFNVPGGTRDLLVEPDSFKAELPNGETQAARHQLPLILAWAMSIHKSQGQTLDRVKVDLGKVFEKGQAYVALSRATSLEGLQVLGFNPDKVMAHRKVAVWSSQLKDLNV</sequence>
<comment type="similarity">
    <text evidence="14">Belongs to the helicase family. PIF1 subfamily.</text>
</comment>
<dbReference type="GO" id="GO:0005739">
    <property type="term" value="C:mitochondrion"/>
    <property type="evidence" value="ECO:0007669"/>
    <property type="project" value="UniProtKB-SubCell"/>
</dbReference>
<dbReference type="SMART" id="SM00382">
    <property type="entry name" value="AAA"/>
    <property type="match status" value="1"/>
</dbReference>
<feature type="compositionally biased region" description="Low complexity" evidence="15">
    <location>
        <begin position="158"/>
        <end position="173"/>
    </location>
</feature>
<dbReference type="GO" id="GO:0005730">
    <property type="term" value="C:nucleolus"/>
    <property type="evidence" value="ECO:0007669"/>
    <property type="project" value="UniProtKB-SubCell"/>
</dbReference>
<feature type="region of interest" description="Disordered" evidence="15">
    <location>
        <begin position="1"/>
        <end position="105"/>
    </location>
</feature>
<dbReference type="Pfam" id="PF21530">
    <property type="entry name" value="Pif1_2B_dom"/>
    <property type="match status" value="1"/>
</dbReference>
<dbReference type="EC" id="5.6.2.3" evidence="14"/>
<dbReference type="InterPro" id="IPR051055">
    <property type="entry name" value="PIF1_helicase"/>
</dbReference>
<comment type="function">
    <text evidence="14">DNA-dependent ATPase and 5'-3' DNA helicase required for the maintenance of both mitochondrial and nuclear genome stability.</text>
</comment>
<feature type="compositionally biased region" description="Pro residues" evidence="15">
    <location>
        <begin position="74"/>
        <end position="83"/>
    </location>
</feature>
<evidence type="ECO:0000256" key="6">
    <source>
        <dbReference type="ARBA" id="ARBA00022806"/>
    </source>
</evidence>
<dbReference type="CDD" id="cd18037">
    <property type="entry name" value="DEXSc_Pif1_like"/>
    <property type="match status" value="1"/>
</dbReference>
<dbReference type="InterPro" id="IPR003593">
    <property type="entry name" value="AAA+_ATPase"/>
</dbReference>
<dbReference type="CDD" id="cd18809">
    <property type="entry name" value="SF1_C_RecD"/>
    <property type="match status" value="1"/>
</dbReference>
<evidence type="ECO:0000256" key="14">
    <source>
        <dbReference type="HAMAP-Rule" id="MF_03176"/>
    </source>
</evidence>
<keyword evidence="5 14" id="KW-0378">Hydrolase</keyword>
<dbReference type="HAMAP" id="MF_03176">
    <property type="entry name" value="PIF1"/>
    <property type="match status" value="1"/>
</dbReference>
<feature type="domain" description="AAA+ ATPase" evidence="16">
    <location>
        <begin position="262"/>
        <end position="420"/>
    </location>
</feature>
<dbReference type="GO" id="GO:0043139">
    <property type="term" value="F:5'-3' DNA helicase activity"/>
    <property type="evidence" value="ECO:0007669"/>
    <property type="project" value="UniProtKB-UniRule"/>
</dbReference>
<evidence type="ECO:0000256" key="10">
    <source>
        <dbReference type="ARBA" id="ARBA00023172"/>
    </source>
</evidence>
<evidence type="ECO:0000256" key="15">
    <source>
        <dbReference type="SAM" id="MobiDB-lite"/>
    </source>
</evidence>